<accession>A0AAV4NRX4</accession>
<protein>
    <submittedName>
        <fullName evidence="1">Uncharacterized protein</fullName>
    </submittedName>
</protein>
<dbReference type="Proteomes" id="UP001054837">
    <property type="component" value="Unassembled WGS sequence"/>
</dbReference>
<comment type="caution">
    <text evidence="1">The sequence shown here is derived from an EMBL/GenBank/DDBJ whole genome shotgun (WGS) entry which is preliminary data.</text>
</comment>
<name>A0AAV4NRX4_9ARAC</name>
<proteinExistence type="predicted"/>
<reference evidence="1 2" key="1">
    <citation type="submission" date="2021-06" db="EMBL/GenBank/DDBJ databases">
        <title>Caerostris darwini draft genome.</title>
        <authorList>
            <person name="Kono N."/>
            <person name="Arakawa K."/>
        </authorList>
    </citation>
    <scope>NUCLEOTIDE SEQUENCE [LARGE SCALE GENOMIC DNA]</scope>
</reference>
<organism evidence="1 2">
    <name type="scientific">Caerostris darwini</name>
    <dbReference type="NCBI Taxonomy" id="1538125"/>
    <lineage>
        <taxon>Eukaryota</taxon>
        <taxon>Metazoa</taxon>
        <taxon>Ecdysozoa</taxon>
        <taxon>Arthropoda</taxon>
        <taxon>Chelicerata</taxon>
        <taxon>Arachnida</taxon>
        <taxon>Araneae</taxon>
        <taxon>Araneomorphae</taxon>
        <taxon>Entelegynae</taxon>
        <taxon>Araneoidea</taxon>
        <taxon>Araneidae</taxon>
        <taxon>Caerostris</taxon>
    </lineage>
</organism>
<dbReference type="EMBL" id="BPLQ01002015">
    <property type="protein sequence ID" value="GIX87592.1"/>
    <property type="molecule type" value="Genomic_DNA"/>
</dbReference>
<sequence length="158" mass="17794">MAHSEWGGRRKGIRRNRDDLAMARKLYLCKGVGKTAKLIVNNILLIQHEPSINCTIIRILLINHPYLNQLPPSNSPQPDNPVKSRCPTFGHHKEILVRIKSDSTPPHKNCSKTNVLPHRYHSPPAIPILRERWVSGGRGVGGRALITGLERLGNVFQR</sequence>
<evidence type="ECO:0000313" key="2">
    <source>
        <dbReference type="Proteomes" id="UP001054837"/>
    </source>
</evidence>
<dbReference type="AlphaFoldDB" id="A0AAV4NRX4"/>
<gene>
    <name evidence="1" type="ORF">CDAR_212191</name>
</gene>
<keyword evidence="2" id="KW-1185">Reference proteome</keyword>
<evidence type="ECO:0000313" key="1">
    <source>
        <dbReference type="EMBL" id="GIX87592.1"/>
    </source>
</evidence>